<dbReference type="OrthoDB" id="407355at2759"/>
<evidence type="ECO:0000256" key="2">
    <source>
        <dbReference type="ARBA" id="ARBA00004496"/>
    </source>
</evidence>
<comment type="function">
    <text evidence="1">Responsible for the release of ribosomes from messenger RNA at the termination of chloroplastic protein biosynthesis.</text>
</comment>
<dbReference type="InterPro" id="IPR036191">
    <property type="entry name" value="RRF_sf"/>
</dbReference>
<evidence type="ECO:0000256" key="6">
    <source>
        <dbReference type="ARBA" id="ARBA00022917"/>
    </source>
</evidence>
<dbReference type="InterPro" id="IPR023584">
    <property type="entry name" value="Ribosome_recyc_fac_dom"/>
</dbReference>
<reference evidence="9" key="1">
    <citation type="submission" date="2025-08" db="UniProtKB">
        <authorList>
            <consortium name="RefSeq"/>
        </authorList>
    </citation>
    <scope>IDENTIFICATION</scope>
    <source>
        <tissue evidence="9">Leaves</tissue>
    </source>
</reference>
<evidence type="ECO:0000313" key="9">
    <source>
        <dbReference type="RefSeq" id="XP_018845106.2"/>
    </source>
</evidence>
<dbReference type="AlphaFoldDB" id="A0A2I4GMI4"/>
<dbReference type="FunFam" id="1.10.132.20:FF:000001">
    <property type="entry name" value="Ribosome-recycling factor"/>
    <property type="match status" value="1"/>
</dbReference>
<comment type="subcellular location">
    <subcellularLocation>
        <location evidence="2">Cytoplasm</location>
    </subcellularLocation>
</comment>
<dbReference type="Gene3D" id="1.10.132.20">
    <property type="entry name" value="Ribosome-recycling factor"/>
    <property type="match status" value="1"/>
</dbReference>
<name>A0A2I4GMI4_JUGRE</name>
<dbReference type="Proteomes" id="UP000235220">
    <property type="component" value="Chromosome 1"/>
</dbReference>
<evidence type="ECO:0000256" key="5">
    <source>
        <dbReference type="ARBA" id="ARBA00022490"/>
    </source>
</evidence>
<evidence type="ECO:0000256" key="7">
    <source>
        <dbReference type="ARBA" id="ARBA00032397"/>
    </source>
</evidence>
<protein>
    <recommendedName>
        <fullName evidence="4">Ribosome-recycling factor, chloroplastic</fullName>
    </recommendedName>
    <alternativeName>
        <fullName evidence="7">Ribosome-releasing factor, chloroplastic</fullName>
    </alternativeName>
</protein>
<dbReference type="Gramene" id="Jr01_06250_p1">
    <property type="protein sequence ID" value="cds.Jr01_06250_p1"/>
    <property type="gene ID" value="Jr01_06250"/>
</dbReference>
<evidence type="ECO:0000256" key="1">
    <source>
        <dbReference type="ARBA" id="ARBA00002952"/>
    </source>
</evidence>
<accession>A0A2I4GMI4</accession>
<dbReference type="GO" id="GO:0043023">
    <property type="term" value="F:ribosomal large subunit binding"/>
    <property type="evidence" value="ECO:0000318"/>
    <property type="project" value="GO_Central"/>
</dbReference>
<dbReference type="Gene3D" id="3.30.1360.40">
    <property type="match status" value="1"/>
</dbReference>
<comment type="similarity">
    <text evidence="3">Belongs to the RRF family.</text>
</comment>
<sequence>MMGLMSPIKPTWASPAHFVQFGDHSRVYQKNLKPRQEAGKPGAMAIFLRRAFSSRNILLLRSSSPLHGRELSHMISYTTNNARNSETHHRIPTLPAVDFLRECRRGFAKGRKSKDDDAASNIDVSPDIGPTIKANASAQMEAAIGALSGELNKLRTGRASPGMLDHIIVETDDVKMPLSHLAVVSVMDSKTLSVNPYDPNTLKKLESAIVASPLGLSPKVDGERLIAIIPPLTKEHIQAVCKVVTKSCEDARQSIRRARQKAMDTVKKLYSHAPKDDLKKLEKEVDELTKKFVKSAEDMCKSKEKEITGG</sequence>
<keyword evidence="8" id="KW-1185">Reference proteome</keyword>
<dbReference type="KEGG" id="jre:109009176"/>
<evidence type="ECO:0000313" key="8">
    <source>
        <dbReference type="Proteomes" id="UP000235220"/>
    </source>
</evidence>
<organism evidence="8 9">
    <name type="scientific">Juglans regia</name>
    <name type="common">English walnut</name>
    <dbReference type="NCBI Taxonomy" id="51240"/>
    <lineage>
        <taxon>Eukaryota</taxon>
        <taxon>Viridiplantae</taxon>
        <taxon>Streptophyta</taxon>
        <taxon>Embryophyta</taxon>
        <taxon>Tracheophyta</taxon>
        <taxon>Spermatophyta</taxon>
        <taxon>Magnoliopsida</taxon>
        <taxon>eudicotyledons</taxon>
        <taxon>Gunneridae</taxon>
        <taxon>Pentapetalae</taxon>
        <taxon>rosids</taxon>
        <taxon>fabids</taxon>
        <taxon>Fagales</taxon>
        <taxon>Juglandaceae</taxon>
        <taxon>Juglans</taxon>
    </lineage>
</organism>
<dbReference type="GeneID" id="109009176"/>
<dbReference type="PANTHER" id="PTHR20982">
    <property type="entry name" value="RIBOSOME RECYCLING FACTOR"/>
    <property type="match status" value="1"/>
</dbReference>
<gene>
    <name evidence="9" type="primary">LOC109009176</name>
</gene>
<dbReference type="FunCoup" id="A0A2I4GMI4">
    <property type="interactions" value="1622"/>
</dbReference>
<dbReference type="STRING" id="51240.A0A2I4GMI4"/>
<dbReference type="PANTHER" id="PTHR20982:SF3">
    <property type="entry name" value="MITOCHONDRIAL RIBOSOME RECYCLING FACTOR PSEUDO 1"/>
    <property type="match status" value="1"/>
</dbReference>
<dbReference type="InterPro" id="IPR002661">
    <property type="entry name" value="Ribosome_recyc_fac"/>
</dbReference>
<proteinExistence type="inferred from homology"/>
<keyword evidence="6" id="KW-0648">Protein biosynthesis</keyword>
<evidence type="ECO:0000256" key="4">
    <source>
        <dbReference type="ARBA" id="ARBA00014063"/>
    </source>
</evidence>
<evidence type="ECO:0000256" key="3">
    <source>
        <dbReference type="ARBA" id="ARBA00005912"/>
    </source>
</evidence>
<dbReference type="GO" id="GO:0005739">
    <property type="term" value="C:mitochondrion"/>
    <property type="evidence" value="ECO:0000318"/>
    <property type="project" value="GO_Central"/>
</dbReference>
<dbReference type="SUPFAM" id="SSF55194">
    <property type="entry name" value="Ribosome recycling factor, RRF"/>
    <property type="match status" value="1"/>
</dbReference>
<dbReference type="FunFam" id="3.30.1360.40:FF:000001">
    <property type="entry name" value="Ribosome-recycling factor"/>
    <property type="match status" value="1"/>
</dbReference>
<dbReference type="GO" id="GO:0006412">
    <property type="term" value="P:translation"/>
    <property type="evidence" value="ECO:0000318"/>
    <property type="project" value="GO_Central"/>
</dbReference>
<dbReference type="RefSeq" id="XP_018845106.2">
    <property type="nucleotide sequence ID" value="XM_018989561.2"/>
</dbReference>
<keyword evidence="5" id="KW-0963">Cytoplasm</keyword>
<dbReference type="Pfam" id="PF01765">
    <property type="entry name" value="RRF"/>
    <property type="match status" value="1"/>
</dbReference>